<sequence>MGTGGATRGPANRAPQTPLGPGLRGRTSTNDPCSLQGGGAITEELPGEEDGGREAAPNPEEEGRRGSEHGQTWGAEHFQAPATRGGGSFRFRGNNRPVFEQRNPQRGWGHRGCQQWNGNGFNDMWGADGCNTEYVGYDNNYEFFPAHRQWYNQRMPGWAMGQEFPYWESYRVPSLQFKNREEEESWLQWRRERTQRQEEEAGPSTRKEKEAYPTNTRMQKEDTSTQRPVVATAAREAPMARCGSAVNILVIGHSFIFWAEKHAAGQQLGLPKEHMKLAWQGWRGMRWEQLKGRFYNALHRVNFVHLVIIHTGGNDLTSKKTPALIENMRADLSEMLENRKVGGLAWSDIIQRSNWRGAISPKGVEKARKKVNRAMHKFMCSFGKGIIRHDNIRSKQHQFFREDGVHLSSEGLDLFLGNIGSFIQEWWKSQEV</sequence>
<name>A0A8J1LSR1_XENLA</name>
<keyword evidence="2" id="KW-1185">Reference proteome</keyword>
<feature type="compositionally biased region" description="Basic and acidic residues" evidence="1">
    <location>
        <begin position="194"/>
        <end position="211"/>
    </location>
</feature>
<evidence type="ECO:0000256" key="1">
    <source>
        <dbReference type="SAM" id="MobiDB-lite"/>
    </source>
</evidence>
<accession>A0A8J1LSR1</accession>
<dbReference type="InterPro" id="IPR036514">
    <property type="entry name" value="SGNH_hydro_sf"/>
</dbReference>
<dbReference type="AlphaFoldDB" id="A0A8J1LSR1"/>
<dbReference type="Proteomes" id="UP000186698">
    <property type="component" value="Chromosome 9_10L"/>
</dbReference>
<dbReference type="GeneID" id="121398021"/>
<dbReference type="Gene3D" id="3.40.50.1110">
    <property type="entry name" value="SGNH hydrolase"/>
    <property type="match status" value="1"/>
</dbReference>
<evidence type="ECO:0000313" key="2">
    <source>
        <dbReference type="Proteomes" id="UP000186698"/>
    </source>
</evidence>
<dbReference type="SUPFAM" id="SSF52266">
    <property type="entry name" value="SGNH hydrolase"/>
    <property type="match status" value="1"/>
</dbReference>
<feature type="region of interest" description="Disordered" evidence="1">
    <location>
        <begin position="1"/>
        <end position="72"/>
    </location>
</feature>
<dbReference type="RefSeq" id="XP_041432324.1">
    <property type="nucleotide sequence ID" value="XM_041576390.1"/>
</dbReference>
<evidence type="ECO:0000313" key="3">
    <source>
        <dbReference type="RefSeq" id="XP_041432324.1"/>
    </source>
</evidence>
<gene>
    <name evidence="3" type="primary">LOC121398021</name>
</gene>
<organism evidence="2 3">
    <name type="scientific">Xenopus laevis</name>
    <name type="common">African clawed frog</name>
    <dbReference type="NCBI Taxonomy" id="8355"/>
    <lineage>
        <taxon>Eukaryota</taxon>
        <taxon>Metazoa</taxon>
        <taxon>Chordata</taxon>
        <taxon>Craniata</taxon>
        <taxon>Vertebrata</taxon>
        <taxon>Euteleostomi</taxon>
        <taxon>Amphibia</taxon>
        <taxon>Batrachia</taxon>
        <taxon>Anura</taxon>
        <taxon>Pipoidea</taxon>
        <taxon>Pipidae</taxon>
        <taxon>Xenopodinae</taxon>
        <taxon>Xenopus</taxon>
        <taxon>Xenopus</taxon>
    </lineage>
</organism>
<proteinExistence type="predicted"/>
<protein>
    <submittedName>
        <fullName evidence="3">Uncharacterized protein LOC121398021 isoform X2</fullName>
    </submittedName>
</protein>
<feature type="region of interest" description="Disordered" evidence="1">
    <location>
        <begin position="194"/>
        <end position="228"/>
    </location>
</feature>
<reference evidence="3" key="1">
    <citation type="submission" date="2025-08" db="UniProtKB">
        <authorList>
            <consortium name="RefSeq"/>
        </authorList>
    </citation>
    <scope>IDENTIFICATION</scope>
    <source>
        <strain evidence="3">J_2021</strain>
        <tissue evidence="3">Erythrocytes</tissue>
    </source>
</reference>